<dbReference type="InterPro" id="IPR035979">
    <property type="entry name" value="RBD_domain_sf"/>
</dbReference>
<keyword evidence="3" id="KW-1133">Transmembrane helix</keyword>
<dbReference type="InterPro" id="IPR000504">
    <property type="entry name" value="RRM_dom"/>
</dbReference>
<dbReference type="Pfam" id="PF00076">
    <property type="entry name" value="RRM_1"/>
    <property type="match status" value="1"/>
</dbReference>
<dbReference type="Gene3D" id="3.30.70.330">
    <property type="match status" value="1"/>
</dbReference>
<evidence type="ECO:0000256" key="2">
    <source>
        <dbReference type="SAM" id="MobiDB-lite"/>
    </source>
</evidence>
<keyword evidence="3" id="KW-0812">Transmembrane</keyword>
<comment type="caution">
    <text evidence="5">The sequence shown here is derived from an EMBL/GenBank/DDBJ whole genome shotgun (WGS) entry which is preliminary data.</text>
</comment>
<evidence type="ECO:0000259" key="4">
    <source>
        <dbReference type="Pfam" id="PF00076"/>
    </source>
</evidence>
<keyword evidence="1" id="KW-0694">RNA-binding</keyword>
<dbReference type="InterPro" id="IPR012677">
    <property type="entry name" value="Nucleotide-bd_a/b_plait_sf"/>
</dbReference>
<proteinExistence type="predicted"/>
<feature type="domain" description="RRM" evidence="4">
    <location>
        <begin position="206"/>
        <end position="242"/>
    </location>
</feature>
<dbReference type="PANTHER" id="PTHR48029">
    <property type="entry name" value="NUCLEOLAR PROTEIN 8"/>
    <property type="match status" value="1"/>
</dbReference>
<dbReference type="EMBL" id="JASCZI010121199">
    <property type="protein sequence ID" value="MED6160475.1"/>
    <property type="molecule type" value="Genomic_DNA"/>
</dbReference>
<evidence type="ECO:0000256" key="3">
    <source>
        <dbReference type="SAM" id="Phobius"/>
    </source>
</evidence>
<protein>
    <recommendedName>
        <fullName evidence="4">RRM domain-containing protein</fullName>
    </recommendedName>
</protein>
<feature type="transmembrane region" description="Helical" evidence="3">
    <location>
        <begin position="179"/>
        <end position="203"/>
    </location>
</feature>
<feature type="transmembrane region" description="Helical" evidence="3">
    <location>
        <begin position="67"/>
        <end position="88"/>
    </location>
</feature>
<name>A0ABU6UJI2_9FABA</name>
<dbReference type="Proteomes" id="UP001341840">
    <property type="component" value="Unassembled WGS sequence"/>
</dbReference>
<sequence length="267" mass="30497">MNESITTRAGVSVPDISNSTSCIRARKFLLYFRNDSITTTIFSSHDLDPKRISSTDKTPRKFHHKKMIGVLCFPNFETSIIFGFAYLVQIKEVNFPLFFSASLKEITAKLVKFIANHSGYLHCLYPVAGDGRYDRLDGGLSKWTTSEKLRDKFSKFGEVVHGLFSIFENLNIQVNQFQLFLFLELYAFLGTYYKIITFSLLLLSPRVVTDRVSGYSKGFDFVNYTTLEDAAKGIEGMDGKVIFAEYTRPRPPPRQPINNMPPQYGRQ</sequence>
<evidence type="ECO:0000313" key="6">
    <source>
        <dbReference type="Proteomes" id="UP001341840"/>
    </source>
</evidence>
<feature type="region of interest" description="Disordered" evidence="2">
    <location>
        <begin position="247"/>
        <end position="267"/>
    </location>
</feature>
<keyword evidence="3" id="KW-0472">Membrane</keyword>
<reference evidence="5 6" key="1">
    <citation type="journal article" date="2023" name="Plants (Basel)">
        <title>Bridging the Gap: Combining Genomics and Transcriptomics Approaches to Understand Stylosanthes scabra, an Orphan Legume from the Brazilian Caatinga.</title>
        <authorList>
            <person name="Ferreira-Neto J.R.C."/>
            <person name="da Silva M.D."/>
            <person name="Binneck E."/>
            <person name="de Melo N.F."/>
            <person name="da Silva R.H."/>
            <person name="de Melo A.L.T.M."/>
            <person name="Pandolfi V."/>
            <person name="Bustamante F.O."/>
            <person name="Brasileiro-Vidal A.C."/>
            <person name="Benko-Iseppon A.M."/>
        </authorList>
    </citation>
    <scope>NUCLEOTIDE SEQUENCE [LARGE SCALE GENOMIC DNA]</scope>
    <source>
        <tissue evidence="5">Leaves</tissue>
    </source>
</reference>
<evidence type="ECO:0000256" key="1">
    <source>
        <dbReference type="ARBA" id="ARBA00022884"/>
    </source>
</evidence>
<feature type="compositionally biased region" description="Low complexity" evidence="2">
    <location>
        <begin position="256"/>
        <end position="267"/>
    </location>
</feature>
<dbReference type="PANTHER" id="PTHR48029:SF1">
    <property type="entry name" value="NUCLEOLAR PROTEIN 8"/>
    <property type="match status" value="1"/>
</dbReference>
<keyword evidence="6" id="KW-1185">Reference proteome</keyword>
<accession>A0ABU6UJI2</accession>
<organism evidence="5 6">
    <name type="scientific">Stylosanthes scabra</name>
    <dbReference type="NCBI Taxonomy" id="79078"/>
    <lineage>
        <taxon>Eukaryota</taxon>
        <taxon>Viridiplantae</taxon>
        <taxon>Streptophyta</taxon>
        <taxon>Embryophyta</taxon>
        <taxon>Tracheophyta</taxon>
        <taxon>Spermatophyta</taxon>
        <taxon>Magnoliopsida</taxon>
        <taxon>eudicotyledons</taxon>
        <taxon>Gunneridae</taxon>
        <taxon>Pentapetalae</taxon>
        <taxon>rosids</taxon>
        <taxon>fabids</taxon>
        <taxon>Fabales</taxon>
        <taxon>Fabaceae</taxon>
        <taxon>Papilionoideae</taxon>
        <taxon>50 kb inversion clade</taxon>
        <taxon>dalbergioids sensu lato</taxon>
        <taxon>Dalbergieae</taxon>
        <taxon>Pterocarpus clade</taxon>
        <taxon>Stylosanthes</taxon>
    </lineage>
</organism>
<dbReference type="SUPFAM" id="SSF54928">
    <property type="entry name" value="RNA-binding domain, RBD"/>
    <property type="match status" value="1"/>
</dbReference>
<evidence type="ECO:0000313" key="5">
    <source>
        <dbReference type="EMBL" id="MED6160475.1"/>
    </source>
</evidence>
<gene>
    <name evidence="5" type="ORF">PIB30_051796</name>
</gene>